<reference evidence="7" key="1">
    <citation type="journal article" date="2019" name="Science">
        <title>Mutation of a bHLH transcription factor allowed almond domestication.</title>
        <authorList>
            <person name="Sanchez-Perez R."/>
            <person name="Pavan S."/>
            <person name="Mazzeo R."/>
            <person name="Moldovan C."/>
            <person name="Aiese Cigliano R."/>
            <person name="Del Cueto J."/>
            <person name="Ricciardi F."/>
            <person name="Lotti C."/>
            <person name="Ricciardi L."/>
            <person name="Dicenta F."/>
            <person name="Lopez-Marques R.L."/>
            <person name="Lindberg Moller B."/>
        </authorList>
    </citation>
    <scope>NUCLEOTIDE SEQUENCE</scope>
</reference>
<evidence type="ECO:0000256" key="3">
    <source>
        <dbReference type="ARBA" id="ARBA00022679"/>
    </source>
</evidence>
<comment type="cofactor">
    <cofactor evidence="1">
        <name>pyridoxal 5'-phosphate</name>
        <dbReference type="ChEBI" id="CHEBI:597326"/>
    </cofactor>
</comment>
<gene>
    <name evidence="7" type="ORF">Prudu_533S000200</name>
</gene>
<comment type="similarity">
    <text evidence="5">Belongs to the class-I pyridoxal-phosphate-dependent aminotransferase family. LL-diaminopimelate aminotransferase subfamily.</text>
</comment>
<proteinExistence type="inferred from homology"/>
<dbReference type="CDD" id="cd00609">
    <property type="entry name" value="AAT_like"/>
    <property type="match status" value="1"/>
</dbReference>
<sequence length="270" mass="29869">IYIIDSTVIAGRAGRFQEETGKYKNIVYLNCRPDNNFFPDLSIASRADIICFCFPNNRTGNAASQQQLKQLVEFAKANGSIIVYDSSYAAYTSDDSPRSIYEIPGAREFYPSPNLLGSQGVRLRWTVVPDELLYANGFPVIKDYNRIVCTCFNGASNIAQAGGLACLSAEGYQAITTVVDYYKENAKIIVDTFRSLGLKVYGGKNAPYIWVHFPGLSSWDVFNEILEKTDIVTISGKGFGPGGEEYIRVGAFAHREYIGGFKKAKNSFLT</sequence>
<dbReference type="Gene3D" id="3.40.640.10">
    <property type="entry name" value="Type I PLP-dependent aspartate aminotransferase-like (Major domain)"/>
    <property type="match status" value="1"/>
</dbReference>
<feature type="domain" description="Aminotransferase class I/classII large" evidence="6">
    <location>
        <begin position="28"/>
        <end position="253"/>
    </location>
</feature>
<evidence type="ECO:0000256" key="2">
    <source>
        <dbReference type="ARBA" id="ARBA00022576"/>
    </source>
</evidence>
<accession>A0A5H2XNT9</accession>
<dbReference type="PANTHER" id="PTHR43144">
    <property type="entry name" value="AMINOTRANSFERASE"/>
    <property type="match status" value="1"/>
</dbReference>
<dbReference type="InterPro" id="IPR015421">
    <property type="entry name" value="PyrdxlP-dep_Trfase_major"/>
</dbReference>
<dbReference type="InterPro" id="IPR004839">
    <property type="entry name" value="Aminotransferase_I/II_large"/>
</dbReference>
<dbReference type="Pfam" id="PF00155">
    <property type="entry name" value="Aminotran_1_2"/>
    <property type="match status" value="1"/>
</dbReference>
<dbReference type="EMBL" id="AP020870">
    <property type="protein sequence ID" value="BBN68692.1"/>
    <property type="molecule type" value="Genomic_DNA"/>
</dbReference>
<dbReference type="Gene3D" id="3.90.1150.10">
    <property type="entry name" value="Aspartate Aminotransferase, domain 1"/>
    <property type="match status" value="1"/>
</dbReference>
<keyword evidence="3" id="KW-0808">Transferase</keyword>
<evidence type="ECO:0000256" key="4">
    <source>
        <dbReference type="ARBA" id="ARBA00022898"/>
    </source>
</evidence>
<dbReference type="SUPFAM" id="SSF53383">
    <property type="entry name" value="PLP-dependent transferases"/>
    <property type="match status" value="1"/>
</dbReference>
<keyword evidence="2" id="KW-0032">Aminotransferase</keyword>
<organism evidence="7">
    <name type="scientific">Prunus dulcis</name>
    <name type="common">Almond</name>
    <name type="synonym">Amygdalus dulcis</name>
    <dbReference type="NCBI Taxonomy" id="3755"/>
    <lineage>
        <taxon>Eukaryota</taxon>
        <taxon>Viridiplantae</taxon>
        <taxon>Streptophyta</taxon>
        <taxon>Embryophyta</taxon>
        <taxon>Tracheophyta</taxon>
        <taxon>Spermatophyta</taxon>
        <taxon>Magnoliopsida</taxon>
        <taxon>eudicotyledons</taxon>
        <taxon>Gunneridae</taxon>
        <taxon>Pentapetalae</taxon>
        <taxon>rosids</taxon>
        <taxon>fabids</taxon>
        <taxon>Rosales</taxon>
        <taxon>Rosaceae</taxon>
        <taxon>Amygdaloideae</taxon>
        <taxon>Amygdaleae</taxon>
        <taxon>Prunus</taxon>
    </lineage>
</organism>
<dbReference type="AlphaFoldDB" id="A0A5H2XNT9"/>
<dbReference type="GO" id="GO:0009862">
    <property type="term" value="P:systemic acquired resistance, salicylic acid mediated signaling pathway"/>
    <property type="evidence" value="ECO:0007669"/>
    <property type="project" value="UniProtKB-ARBA"/>
</dbReference>
<dbReference type="FunFam" id="3.40.640.10:FF:000099">
    <property type="entry name" value="LL-diaminopimelate aminotransferase, chloroplastic"/>
    <property type="match status" value="1"/>
</dbReference>
<evidence type="ECO:0000256" key="5">
    <source>
        <dbReference type="ARBA" id="ARBA00061511"/>
    </source>
</evidence>
<dbReference type="GO" id="GO:0030170">
    <property type="term" value="F:pyridoxal phosphate binding"/>
    <property type="evidence" value="ECO:0007669"/>
    <property type="project" value="InterPro"/>
</dbReference>
<keyword evidence="4" id="KW-0663">Pyridoxal phosphate</keyword>
<dbReference type="InterPro" id="IPR019942">
    <property type="entry name" value="DapL/ALD1"/>
</dbReference>
<feature type="non-terminal residue" evidence="7">
    <location>
        <position position="270"/>
    </location>
</feature>
<name>A0A5H2XNT9_PRUDU</name>
<evidence type="ECO:0000256" key="1">
    <source>
        <dbReference type="ARBA" id="ARBA00001933"/>
    </source>
</evidence>
<dbReference type="InterPro" id="IPR015424">
    <property type="entry name" value="PyrdxlP-dep_Trfase"/>
</dbReference>
<evidence type="ECO:0000313" key="7">
    <source>
        <dbReference type="EMBL" id="BBN68692.1"/>
    </source>
</evidence>
<evidence type="ECO:0000259" key="6">
    <source>
        <dbReference type="Pfam" id="PF00155"/>
    </source>
</evidence>
<protein>
    <submittedName>
        <fullName evidence="7">AGD2-like defense response protein 1</fullName>
    </submittedName>
</protein>
<feature type="non-terminal residue" evidence="7">
    <location>
        <position position="1"/>
    </location>
</feature>
<dbReference type="GO" id="GO:0008483">
    <property type="term" value="F:transaminase activity"/>
    <property type="evidence" value="ECO:0007669"/>
    <property type="project" value="UniProtKB-KW"/>
</dbReference>
<dbReference type="InterPro" id="IPR015422">
    <property type="entry name" value="PyrdxlP-dep_Trfase_small"/>
</dbReference>